<reference evidence="1 2" key="2">
    <citation type="journal article" date="2016" name="Int. J. Syst. Evol. Microbiol.">
        <title>Taxonomy of haemolytic and/or proteolytic strains of the genus Acinetobacter with the proposal of Acinetobacter courvalinii sp. nov. (genomic species 14 sensu Bouvet &amp; Jeanjean), Acinetobacter dispersus sp. nov. (genomic species 17), Acinetobacter modestus sp. nov., Acinetobacter proteolyticus sp. nov. and Acinetobacter vivianii sp. nov.</title>
        <authorList>
            <person name="Nemec A."/>
            <person name="Radolfova-Krizova L."/>
            <person name="Maixnerova M."/>
            <person name="Vrestiakova E."/>
            <person name="Jezek P."/>
            <person name="Sedo O."/>
        </authorList>
    </citation>
    <scope>NUCLEOTIDE SEQUENCE [LARGE SCALE GENOMIC DNA]</scope>
    <source>
        <strain evidence="1 2">NIPH 236</strain>
    </source>
</reference>
<dbReference type="RefSeq" id="WP_004664846.1">
    <property type="nucleotide sequence ID" value="NZ_BMDV01000004.1"/>
</dbReference>
<dbReference type="Proteomes" id="UP000013190">
    <property type="component" value="Unassembled WGS sequence"/>
</dbReference>
<protein>
    <submittedName>
        <fullName evidence="1">Uncharacterized protein</fullName>
    </submittedName>
</protein>
<evidence type="ECO:0000313" key="1">
    <source>
        <dbReference type="EMBL" id="ENU25635.1"/>
    </source>
</evidence>
<evidence type="ECO:0000313" key="2">
    <source>
        <dbReference type="Proteomes" id="UP000013190"/>
    </source>
</evidence>
<reference evidence="2" key="1">
    <citation type="submission" date="2013-02" db="EMBL/GenBank/DDBJ databases">
        <title>The Genome Sequence of Acinetobacter sp. NIPH 236.</title>
        <authorList>
            <consortium name="The Broad Institute Genome Sequencing Platform"/>
            <consortium name="The Broad Institute Genome Sequencing Center for Infectious Disease"/>
            <person name="Cerqueira G."/>
            <person name="Feldgarden M."/>
            <person name="Courvalin P."/>
            <person name="Perichon B."/>
            <person name="Grillot-Courvalin C."/>
            <person name="Clermont D."/>
            <person name="Rocha E."/>
            <person name="Yoon E.-J."/>
            <person name="Nemec A."/>
            <person name="Walker B."/>
            <person name="Young S.K."/>
            <person name="Zeng Q."/>
            <person name="Gargeya S."/>
            <person name="Fitzgerald M."/>
            <person name="Haas B."/>
            <person name="Abouelleil A."/>
            <person name="Alvarado L."/>
            <person name="Arachchi H.M."/>
            <person name="Berlin A.M."/>
            <person name="Chapman S.B."/>
            <person name="Dewar J."/>
            <person name="Goldberg J."/>
            <person name="Griggs A."/>
            <person name="Gujja S."/>
            <person name="Hansen M."/>
            <person name="Howarth C."/>
            <person name="Imamovic A."/>
            <person name="Larimer J."/>
            <person name="McCowan C."/>
            <person name="Murphy C."/>
            <person name="Neiman D."/>
            <person name="Pearson M."/>
            <person name="Priest M."/>
            <person name="Roberts A."/>
            <person name="Saif S."/>
            <person name="Shea T."/>
            <person name="Sisk P."/>
            <person name="Sykes S."/>
            <person name="Wortman J."/>
            <person name="Nusbaum C."/>
            <person name="Birren B."/>
        </authorList>
    </citation>
    <scope>NUCLEOTIDE SEQUENCE [LARGE SCALE GENOMIC DNA]</scope>
    <source>
        <strain evidence="2">NIPH 236</strain>
    </source>
</reference>
<keyword evidence="2" id="KW-1185">Reference proteome</keyword>
<comment type="caution">
    <text evidence="1">The sequence shown here is derived from an EMBL/GenBank/DDBJ whole genome shotgun (WGS) entry which is preliminary data.</text>
</comment>
<name>A0ABP2TTI2_9GAMM</name>
<dbReference type="GeneID" id="92836715"/>
<gene>
    <name evidence="1" type="ORF">F992_03379</name>
</gene>
<sequence>MDGLQLLIEQQNEFEAYKSEKARQLEEHVNHLKYLITTEFLSICPDFDHEIKEENILLFKYKELNISIQIVNPITEKRNEKEYNLAERSTKRLIIKVSIQRKKNAESEYFEVLDVTQYKKDGEYLYKFDSNTTSNFLELIDMFFKHVEKNKVEFKQDRFPY</sequence>
<organism evidence="1 2">
    <name type="scientific">Acinetobacter modestus</name>
    <dbReference type="NCBI Taxonomy" id="1776740"/>
    <lineage>
        <taxon>Bacteria</taxon>
        <taxon>Pseudomonadati</taxon>
        <taxon>Pseudomonadota</taxon>
        <taxon>Gammaproteobacteria</taxon>
        <taxon>Moraxellales</taxon>
        <taxon>Moraxellaceae</taxon>
        <taxon>Acinetobacter</taxon>
    </lineage>
</organism>
<dbReference type="EMBL" id="APOJ01000032">
    <property type="protein sequence ID" value="ENU25635.1"/>
    <property type="molecule type" value="Genomic_DNA"/>
</dbReference>
<accession>A0ABP2TTI2</accession>
<proteinExistence type="predicted"/>